<dbReference type="EMBL" id="CM055745">
    <property type="protein sequence ID" value="KAJ7998073.1"/>
    <property type="molecule type" value="Genomic_DNA"/>
</dbReference>
<accession>A0ACC2G3N2</accession>
<sequence length="327" mass="36883">MIRRSPRLQSEDETPTYKETPFRVFRKRWGCKRVSVASSMGRNQSLPVTARSGFHDGFPSCFSILLWVFTALLIFFLVFQFSTGFSGMNLVLFDSQAILPSHQKVAIVQTMTKDLKNLKMNIDHLREMIDSLSAGVRHIQDQQEFHRDRIMALEDASATLRQEVSSLHQCLKDITRPPAIQMADYALESLGGTIVNNSPWTVIEGHPPKPGRCWPFQGSEGFLTVSLSCPIHITHVTVEHIPAALSLTGNIASAPRDFSVYGISNEEDRTLLGTFTFNQAGDSVQTFELPEPSSVYQIVELRVLNNWGNKHYTCLYRFQVHGKKPPD</sequence>
<dbReference type="Proteomes" id="UP001157502">
    <property type="component" value="Chromosome 18"/>
</dbReference>
<evidence type="ECO:0000313" key="2">
    <source>
        <dbReference type="Proteomes" id="UP001157502"/>
    </source>
</evidence>
<evidence type="ECO:0000313" key="1">
    <source>
        <dbReference type="EMBL" id="KAJ7998073.1"/>
    </source>
</evidence>
<gene>
    <name evidence="1" type="ORF">DPEC_G00218750</name>
</gene>
<name>A0ACC2G3N2_DALPE</name>
<keyword evidence="2" id="KW-1185">Reference proteome</keyword>
<protein>
    <submittedName>
        <fullName evidence="1">Uncharacterized protein</fullName>
    </submittedName>
</protein>
<reference evidence="1" key="1">
    <citation type="submission" date="2021-05" db="EMBL/GenBank/DDBJ databases">
        <authorList>
            <person name="Pan Q."/>
            <person name="Jouanno E."/>
            <person name="Zahm M."/>
            <person name="Klopp C."/>
            <person name="Cabau C."/>
            <person name="Louis A."/>
            <person name="Berthelot C."/>
            <person name="Parey E."/>
            <person name="Roest Crollius H."/>
            <person name="Montfort J."/>
            <person name="Robinson-Rechavi M."/>
            <person name="Bouchez O."/>
            <person name="Lampietro C."/>
            <person name="Lopez Roques C."/>
            <person name="Donnadieu C."/>
            <person name="Postlethwait J."/>
            <person name="Bobe J."/>
            <person name="Dillon D."/>
            <person name="Chandos A."/>
            <person name="von Hippel F."/>
            <person name="Guiguen Y."/>
        </authorList>
    </citation>
    <scope>NUCLEOTIDE SEQUENCE</scope>
    <source>
        <strain evidence="1">YG-Jan2019</strain>
    </source>
</reference>
<comment type="caution">
    <text evidence="1">The sequence shown here is derived from an EMBL/GenBank/DDBJ whole genome shotgun (WGS) entry which is preliminary data.</text>
</comment>
<proteinExistence type="predicted"/>
<organism evidence="1 2">
    <name type="scientific">Dallia pectoralis</name>
    <name type="common">Alaska blackfish</name>
    <dbReference type="NCBI Taxonomy" id="75939"/>
    <lineage>
        <taxon>Eukaryota</taxon>
        <taxon>Metazoa</taxon>
        <taxon>Chordata</taxon>
        <taxon>Craniata</taxon>
        <taxon>Vertebrata</taxon>
        <taxon>Euteleostomi</taxon>
        <taxon>Actinopterygii</taxon>
        <taxon>Neopterygii</taxon>
        <taxon>Teleostei</taxon>
        <taxon>Protacanthopterygii</taxon>
        <taxon>Esociformes</taxon>
        <taxon>Umbridae</taxon>
        <taxon>Dallia</taxon>
    </lineage>
</organism>